<dbReference type="Pfam" id="PF00440">
    <property type="entry name" value="TetR_N"/>
    <property type="match status" value="1"/>
</dbReference>
<dbReference type="AlphaFoldDB" id="A0A1M6IC06"/>
<sequence length="205" mass="24175">MAKPDKSIDPRILDCAKQEFLEKGFEKASLQNICKNAEVTTGALYKRFKGKEELFCTIVEPTIAAIYEMVQSRSVENLSLLSDEELIGSWKMKEENVMSYFQFFYQHKDGFVMLLKHSAGTKHQEFHHELVALMGDHTIRYYKEGYQRGLFQRKISEVEFHVLLSAFWETVYEPFIHDMPWAEIESHVRLICKYFDWLSVLDIKQ</sequence>
<evidence type="ECO:0000256" key="4">
    <source>
        <dbReference type="PROSITE-ProRule" id="PRU00335"/>
    </source>
</evidence>
<feature type="DNA-binding region" description="H-T-H motif" evidence="4">
    <location>
        <begin position="29"/>
        <end position="48"/>
    </location>
</feature>
<proteinExistence type="predicted"/>
<protein>
    <submittedName>
        <fullName evidence="6">Transcriptional regulator, TetR family</fullName>
    </submittedName>
</protein>
<dbReference type="EMBL" id="FQZY01000006">
    <property type="protein sequence ID" value="SHJ31945.1"/>
    <property type="molecule type" value="Genomic_DNA"/>
</dbReference>
<dbReference type="STRING" id="1121950.SAMN02745243_00316"/>
<feature type="domain" description="HTH tetR-type" evidence="5">
    <location>
        <begin position="6"/>
        <end position="66"/>
    </location>
</feature>
<dbReference type="PANTHER" id="PTHR30055">
    <property type="entry name" value="HTH-TYPE TRANSCRIPTIONAL REGULATOR RUTR"/>
    <property type="match status" value="1"/>
</dbReference>
<dbReference type="SUPFAM" id="SSF46689">
    <property type="entry name" value="Homeodomain-like"/>
    <property type="match status" value="1"/>
</dbReference>
<dbReference type="PROSITE" id="PS50977">
    <property type="entry name" value="HTH_TETR_2"/>
    <property type="match status" value="1"/>
</dbReference>
<dbReference type="InterPro" id="IPR050109">
    <property type="entry name" value="HTH-type_TetR-like_transc_reg"/>
</dbReference>
<dbReference type="GO" id="GO:0003700">
    <property type="term" value="F:DNA-binding transcription factor activity"/>
    <property type="evidence" value="ECO:0007669"/>
    <property type="project" value="TreeGrafter"/>
</dbReference>
<evidence type="ECO:0000256" key="3">
    <source>
        <dbReference type="ARBA" id="ARBA00023163"/>
    </source>
</evidence>
<dbReference type="RefSeq" id="WP_073104125.1">
    <property type="nucleotide sequence ID" value="NZ_FQZY01000006.1"/>
</dbReference>
<dbReference type="Proteomes" id="UP000184301">
    <property type="component" value="Unassembled WGS sequence"/>
</dbReference>
<reference evidence="6 7" key="1">
    <citation type="submission" date="2016-11" db="EMBL/GenBank/DDBJ databases">
        <authorList>
            <person name="Jaros S."/>
            <person name="Januszkiewicz K."/>
            <person name="Wedrychowicz H."/>
        </authorList>
    </citation>
    <scope>NUCLEOTIDE SEQUENCE [LARGE SCALE GENOMIC DNA]</scope>
    <source>
        <strain evidence="6 7">DSM 15480</strain>
    </source>
</reference>
<keyword evidence="2 4" id="KW-0238">DNA-binding</keyword>
<evidence type="ECO:0000256" key="1">
    <source>
        <dbReference type="ARBA" id="ARBA00023015"/>
    </source>
</evidence>
<dbReference type="PANTHER" id="PTHR30055:SF234">
    <property type="entry name" value="HTH-TYPE TRANSCRIPTIONAL REGULATOR BETI"/>
    <property type="match status" value="1"/>
</dbReference>
<keyword evidence="1" id="KW-0805">Transcription regulation</keyword>
<dbReference type="InterPro" id="IPR001647">
    <property type="entry name" value="HTH_TetR"/>
</dbReference>
<dbReference type="InterPro" id="IPR023772">
    <property type="entry name" value="DNA-bd_HTH_TetR-type_CS"/>
</dbReference>
<name>A0A1M6IC06_9FIRM</name>
<evidence type="ECO:0000259" key="5">
    <source>
        <dbReference type="PROSITE" id="PS50977"/>
    </source>
</evidence>
<keyword evidence="3" id="KW-0804">Transcription</keyword>
<dbReference type="PROSITE" id="PS01081">
    <property type="entry name" value="HTH_TETR_1"/>
    <property type="match status" value="1"/>
</dbReference>
<evidence type="ECO:0000313" key="7">
    <source>
        <dbReference type="Proteomes" id="UP000184301"/>
    </source>
</evidence>
<dbReference type="PRINTS" id="PR00455">
    <property type="entry name" value="HTHTETR"/>
</dbReference>
<dbReference type="InterPro" id="IPR009057">
    <property type="entry name" value="Homeodomain-like_sf"/>
</dbReference>
<dbReference type="GO" id="GO:0000976">
    <property type="term" value="F:transcription cis-regulatory region binding"/>
    <property type="evidence" value="ECO:0007669"/>
    <property type="project" value="TreeGrafter"/>
</dbReference>
<evidence type="ECO:0000313" key="6">
    <source>
        <dbReference type="EMBL" id="SHJ31945.1"/>
    </source>
</evidence>
<keyword evidence="7" id="KW-1185">Reference proteome</keyword>
<gene>
    <name evidence="6" type="ORF">SAMN02745243_00316</name>
</gene>
<dbReference type="OrthoDB" id="494991at2"/>
<accession>A0A1M6IC06</accession>
<organism evidence="6 7">
    <name type="scientific">Hespellia stercorisuis DSM 15480</name>
    <dbReference type="NCBI Taxonomy" id="1121950"/>
    <lineage>
        <taxon>Bacteria</taxon>
        <taxon>Bacillati</taxon>
        <taxon>Bacillota</taxon>
        <taxon>Clostridia</taxon>
        <taxon>Lachnospirales</taxon>
        <taxon>Lachnospiraceae</taxon>
        <taxon>Hespellia</taxon>
    </lineage>
</organism>
<evidence type="ECO:0000256" key="2">
    <source>
        <dbReference type="ARBA" id="ARBA00023125"/>
    </source>
</evidence>
<dbReference type="Gene3D" id="1.10.357.10">
    <property type="entry name" value="Tetracycline Repressor, domain 2"/>
    <property type="match status" value="1"/>
</dbReference>